<dbReference type="Proteomes" id="UP001265083">
    <property type="component" value="Unassembled WGS sequence"/>
</dbReference>
<comment type="caution">
    <text evidence="1">The sequence shown here is derived from an EMBL/GenBank/DDBJ whole genome shotgun (WGS) entry which is preliminary data.</text>
</comment>
<dbReference type="RefSeq" id="WP_310952168.1">
    <property type="nucleotide sequence ID" value="NZ_JAVLUS010000024.1"/>
</dbReference>
<accession>A0ABU2GZN2</accession>
<protein>
    <recommendedName>
        <fullName evidence="3">ADP-ribosylglycohydrolase</fullName>
    </recommendedName>
</protein>
<evidence type="ECO:0000313" key="2">
    <source>
        <dbReference type="Proteomes" id="UP001265083"/>
    </source>
</evidence>
<sequence length="119" mass="12353">MQYITSTIHPAASGTVAAILWAAADAVALDPEVDDAIAFAATPLIADGNTTRRHYEAAVTLATMIAGSRHPGLAAACGSSWTAWQHQLTEPWPILADAANYAASLGGWQAGIDPGRWIA</sequence>
<keyword evidence="2" id="KW-1185">Reference proteome</keyword>
<dbReference type="EMBL" id="JAVLUS010000024">
    <property type="protein sequence ID" value="MDS1116370.1"/>
    <property type="molecule type" value="Genomic_DNA"/>
</dbReference>
<evidence type="ECO:0008006" key="3">
    <source>
        <dbReference type="Google" id="ProtNLM"/>
    </source>
</evidence>
<gene>
    <name evidence="1" type="ORF">RD149_21740</name>
</gene>
<organism evidence="1 2">
    <name type="scientific">Gordonia westfalica</name>
    <dbReference type="NCBI Taxonomy" id="158898"/>
    <lineage>
        <taxon>Bacteria</taxon>
        <taxon>Bacillati</taxon>
        <taxon>Actinomycetota</taxon>
        <taxon>Actinomycetes</taxon>
        <taxon>Mycobacteriales</taxon>
        <taxon>Gordoniaceae</taxon>
        <taxon>Gordonia</taxon>
    </lineage>
</organism>
<evidence type="ECO:0000313" key="1">
    <source>
        <dbReference type="EMBL" id="MDS1116370.1"/>
    </source>
</evidence>
<reference evidence="1 2" key="1">
    <citation type="submission" date="2023-08" db="EMBL/GenBank/DDBJ databases">
        <title>Bioegradation of LLDPE and BLDPE plastic by marine bacteria from coast plastic debris.</title>
        <authorList>
            <person name="Rong Z."/>
        </authorList>
    </citation>
    <scope>NUCLEOTIDE SEQUENCE [LARGE SCALE GENOMIC DNA]</scope>
    <source>
        <strain evidence="1 2">Z-2</strain>
    </source>
</reference>
<name>A0ABU2GZN2_9ACTN</name>
<proteinExistence type="predicted"/>